<sequence length="49" mass="5658">MDHDDSAGAELDRLLDRASRSAVPALEARIDVERRLRELHDEDLQRDDD</sequence>
<dbReference type="Proteomes" id="UP000603200">
    <property type="component" value="Unassembled WGS sequence"/>
</dbReference>
<dbReference type="RefSeq" id="WP_203841180.1">
    <property type="nucleotide sequence ID" value="NZ_BAAATV010000012.1"/>
</dbReference>
<organism evidence="1 2">
    <name type="scientific">Winogradskya humida</name>
    <dbReference type="NCBI Taxonomy" id="113566"/>
    <lineage>
        <taxon>Bacteria</taxon>
        <taxon>Bacillati</taxon>
        <taxon>Actinomycetota</taxon>
        <taxon>Actinomycetes</taxon>
        <taxon>Micromonosporales</taxon>
        <taxon>Micromonosporaceae</taxon>
        <taxon>Winogradskya</taxon>
    </lineage>
</organism>
<evidence type="ECO:0000313" key="2">
    <source>
        <dbReference type="Proteomes" id="UP000603200"/>
    </source>
</evidence>
<gene>
    <name evidence="1" type="ORF">Ahu01nite_072520</name>
</gene>
<comment type="caution">
    <text evidence="1">The sequence shown here is derived from an EMBL/GenBank/DDBJ whole genome shotgun (WGS) entry which is preliminary data.</text>
</comment>
<keyword evidence="2" id="KW-1185">Reference proteome</keyword>
<evidence type="ECO:0000313" key="1">
    <source>
        <dbReference type="EMBL" id="GIE24150.1"/>
    </source>
</evidence>
<proteinExistence type="predicted"/>
<protein>
    <submittedName>
        <fullName evidence="1">Uncharacterized protein</fullName>
    </submittedName>
</protein>
<reference evidence="1 2" key="1">
    <citation type="submission" date="2021-01" db="EMBL/GenBank/DDBJ databases">
        <title>Whole genome shotgun sequence of Actinoplanes humidus NBRC 14915.</title>
        <authorList>
            <person name="Komaki H."/>
            <person name="Tamura T."/>
        </authorList>
    </citation>
    <scope>NUCLEOTIDE SEQUENCE [LARGE SCALE GENOMIC DNA]</scope>
    <source>
        <strain evidence="1 2">NBRC 14915</strain>
    </source>
</reference>
<name>A0ABQ3ZZU0_9ACTN</name>
<dbReference type="EMBL" id="BOMN01000102">
    <property type="protein sequence ID" value="GIE24150.1"/>
    <property type="molecule type" value="Genomic_DNA"/>
</dbReference>
<accession>A0ABQ3ZZU0</accession>